<protein>
    <submittedName>
        <fullName evidence="1">GLPGLI family protein</fullName>
    </submittedName>
</protein>
<dbReference type="RefSeq" id="WP_304420018.1">
    <property type="nucleotide sequence ID" value="NZ_JANCMU010000001.1"/>
</dbReference>
<name>A0A9X4RW22_9FLAO</name>
<reference evidence="1" key="1">
    <citation type="submission" date="2022-07" db="EMBL/GenBank/DDBJ databases">
        <title>Description and genome-wide analysis of Profundicola chukchiensis gen. nov., sp. nov., marine bacteria isolated from bottom sediments of the Chukchi Sea.</title>
        <authorList>
            <person name="Romanenko L."/>
            <person name="Otstavnykh N."/>
            <person name="Kurilenko V."/>
            <person name="Eremeev V."/>
            <person name="Velansky P."/>
            <person name="Mikhailov V."/>
            <person name="Isaeva M."/>
        </authorList>
    </citation>
    <scope>NUCLEOTIDE SEQUENCE</scope>
    <source>
        <strain evidence="1">KMM 9713</strain>
    </source>
</reference>
<evidence type="ECO:0000313" key="2">
    <source>
        <dbReference type="Proteomes" id="UP001152599"/>
    </source>
</evidence>
<dbReference type="Proteomes" id="UP001152599">
    <property type="component" value="Unassembled WGS sequence"/>
</dbReference>
<dbReference type="NCBIfam" id="TIGR01200">
    <property type="entry name" value="GLPGLI"/>
    <property type="match status" value="1"/>
</dbReference>
<accession>A0A9X4RW22</accession>
<sequence>MKTKITICILLFGVFVNAQIRVQYELNYIMDSTTNYVEQEIFNLDIEQNKSLFYPTALASMDSLVNADNYLYNNNVVEPKLDYMIEKNNDELFFDEAIALNIFHIKEPRILKWEIIPNSIDSIEQFKVQKAETRFGGRKWIAYYTSEIPYSEGPYKFKGLPGLILKVHDQNKDYIFDLIAIKQIKEIFEFTFHEKIGVRKVDMDFLEYKKFLSEVETNPKVIAYLMTGNYNVELPTELSQQFVERYKQEKIKKNNPIELSLDE</sequence>
<evidence type="ECO:0000313" key="1">
    <source>
        <dbReference type="EMBL" id="MDG4945387.1"/>
    </source>
</evidence>
<dbReference type="AlphaFoldDB" id="A0A9X4RW22"/>
<dbReference type="EMBL" id="JANCMU010000001">
    <property type="protein sequence ID" value="MDG4945387.1"/>
    <property type="molecule type" value="Genomic_DNA"/>
</dbReference>
<organism evidence="1 2">
    <name type="scientific">Profundicola chukchiensis</name>
    <dbReference type="NCBI Taxonomy" id="2961959"/>
    <lineage>
        <taxon>Bacteria</taxon>
        <taxon>Pseudomonadati</taxon>
        <taxon>Bacteroidota</taxon>
        <taxon>Flavobacteriia</taxon>
        <taxon>Flavobacteriales</taxon>
        <taxon>Weeksellaceae</taxon>
        <taxon>Profundicola</taxon>
    </lineage>
</organism>
<keyword evidence="2" id="KW-1185">Reference proteome</keyword>
<dbReference type="InterPro" id="IPR005901">
    <property type="entry name" value="GLPGLI"/>
</dbReference>
<gene>
    <name evidence="1" type="ORF">NMK71_03085</name>
</gene>
<comment type="caution">
    <text evidence="1">The sequence shown here is derived from an EMBL/GenBank/DDBJ whole genome shotgun (WGS) entry which is preliminary data.</text>
</comment>
<dbReference type="Pfam" id="PF09697">
    <property type="entry name" value="Porph_ging"/>
    <property type="match status" value="1"/>
</dbReference>
<proteinExistence type="predicted"/>